<dbReference type="Gene3D" id="3.30.710.10">
    <property type="entry name" value="Potassium Channel Kv1.1, Chain A"/>
    <property type="match status" value="1"/>
</dbReference>
<evidence type="ECO:0000256" key="3">
    <source>
        <dbReference type="ARBA" id="ARBA00022723"/>
    </source>
</evidence>
<dbReference type="PROSITE" id="PS00028">
    <property type="entry name" value="ZINC_FINGER_C2H2_1"/>
    <property type="match status" value="1"/>
</dbReference>
<dbReference type="GO" id="GO:0048813">
    <property type="term" value="P:dendrite morphogenesis"/>
    <property type="evidence" value="ECO:0007669"/>
    <property type="project" value="UniProtKB-ARBA"/>
</dbReference>
<evidence type="ECO:0000256" key="10">
    <source>
        <dbReference type="ARBA" id="ARBA00037382"/>
    </source>
</evidence>
<comment type="caution">
    <text evidence="15">The sequence shown here is derived from an EMBL/GenBank/DDBJ whole genome shotgun (WGS) entry which is preliminary data.</text>
</comment>
<dbReference type="SUPFAM" id="SSF54695">
    <property type="entry name" value="POZ domain"/>
    <property type="match status" value="1"/>
</dbReference>
<keyword evidence="3" id="KW-0479">Metal-binding</keyword>
<dbReference type="GO" id="GO:0035167">
    <property type="term" value="P:larval lymph gland hemopoiesis"/>
    <property type="evidence" value="ECO:0007669"/>
    <property type="project" value="UniProtKB-ARBA"/>
</dbReference>
<dbReference type="PROSITE" id="PS50097">
    <property type="entry name" value="BTB"/>
    <property type="match status" value="1"/>
</dbReference>
<feature type="domain" description="C2H2-type" evidence="14">
    <location>
        <begin position="392"/>
        <end position="419"/>
    </location>
</feature>
<proteinExistence type="predicted"/>
<protein>
    <submittedName>
        <fullName evidence="15">Uncharacterized protein</fullName>
    </submittedName>
</protein>
<keyword evidence="8" id="KW-0524">Neurogenesis</keyword>
<dbReference type="InterPro" id="IPR011333">
    <property type="entry name" value="SKP1/BTB/POZ_sf"/>
</dbReference>
<dbReference type="GO" id="GO:0008270">
    <property type="term" value="F:zinc ion binding"/>
    <property type="evidence" value="ECO:0007669"/>
    <property type="project" value="UniProtKB-KW"/>
</dbReference>
<evidence type="ECO:0000259" key="14">
    <source>
        <dbReference type="PROSITE" id="PS50157"/>
    </source>
</evidence>
<feature type="domain" description="C2H2-type" evidence="14">
    <location>
        <begin position="448"/>
        <end position="475"/>
    </location>
</feature>
<dbReference type="FunFam" id="3.30.160.60:FF:002343">
    <property type="entry name" value="Zinc finger protein 33A"/>
    <property type="match status" value="1"/>
</dbReference>
<dbReference type="PANTHER" id="PTHR23110:SF111">
    <property type="entry name" value="LONGITUDINALS LACKING PROTEIN, ISOFORMS F_I_K_T"/>
    <property type="match status" value="1"/>
</dbReference>
<gene>
    <name evidence="15" type="ORF">O3P69_008563</name>
</gene>
<feature type="compositionally biased region" description="Basic and acidic residues" evidence="12">
    <location>
        <begin position="180"/>
        <end position="217"/>
    </location>
</feature>
<dbReference type="Pfam" id="PF23611">
    <property type="entry name" value="zf-C2H2_16"/>
    <property type="match status" value="1"/>
</dbReference>
<organism evidence="15 16">
    <name type="scientific">Scylla paramamosain</name>
    <name type="common">Mud crab</name>
    <dbReference type="NCBI Taxonomy" id="85552"/>
    <lineage>
        <taxon>Eukaryota</taxon>
        <taxon>Metazoa</taxon>
        <taxon>Ecdysozoa</taxon>
        <taxon>Arthropoda</taxon>
        <taxon>Crustacea</taxon>
        <taxon>Multicrustacea</taxon>
        <taxon>Malacostraca</taxon>
        <taxon>Eumalacostraca</taxon>
        <taxon>Eucarida</taxon>
        <taxon>Decapoda</taxon>
        <taxon>Pleocyemata</taxon>
        <taxon>Brachyura</taxon>
        <taxon>Eubrachyura</taxon>
        <taxon>Portunoidea</taxon>
        <taxon>Portunidae</taxon>
        <taxon>Portuninae</taxon>
        <taxon>Scylla</taxon>
    </lineage>
</organism>
<keyword evidence="5 11" id="KW-0863">Zinc-finger</keyword>
<dbReference type="GO" id="GO:0016199">
    <property type="term" value="P:axon midline choice point recognition"/>
    <property type="evidence" value="ECO:0007669"/>
    <property type="project" value="UniProtKB-ARBA"/>
</dbReference>
<dbReference type="CDD" id="cd18315">
    <property type="entry name" value="BTB_POZ_BAB-like"/>
    <property type="match status" value="1"/>
</dbReference>
<evidence type="ECO:0000256" key="12">
    <source>
        <dbReference type="SAM" id="MobiDB-lite"/>
    </source>
</evidence>
<dbReference type="GO" id="GO:0045476">
    <property type="term" value="P:nurse cell apoptotic process"/>
    <property type="evidence" value="ECO:0007669"/>
    <property type="project" value="UniProtKB-ARBA"/>
</dbReference>
<reference evidence="15 16" key="1">
    <citation type="submission" date="2023-03" db="EMBL/GenBank/DDBJ databases">
        <title>High-quality genome of Scylla paramamosain provides insights in environmental adaptation.</title>
        <authorList>
            <person name="Zhang L."/>
        </authorList>
    </citation>
    <scope>NUCLEOTIDE SEQUENCE [LARGE SCALE GENOMIC DNA]</scope>
    <source>
        <strain evidence="15">LZ_2023a</strain>
        <tissue evidence="15">Muscle</tissue>
    </source>
</reference>
<name>A0AAW0SLN7_SCYPA</name>
<dbReference type="FunFam" id="3.30.160.60:FF:000446">
    <property type="entry name" value="Zinc finger protein"/>
    <property type="match status" value="1"/>
</dbReference>
<dbReference type="GO" id="GO:0006357">
    <property type="term" value="P:regulation of transcription by RNA polymerase II"/>
    <property type="evidence" value="ECO:0007669"/>
    <property type="project" value="TreeGrafter"/>
</dbReference>
<feature type="compositionally biased region" description="Polar residues" evidence="12">
    <location>
        <begin position="161"/>
        <end position="173"/>
    </location>
</feature>
<feature type="region of interest" description="Disordered" evidence="12">
    <location>
        <begin position="252"/>
        <end position="287"/>
    </location>
</feature>
<evidence type="ECO:0000256" key="8">
    <source>
        <dbReference type="ARBA" id="ARBA00022902"/>
    </source>
</evidence>
<dbReference type="GO" id="GO:0007526">
    <property type="term" value="P:larval somatic muscle development"/>
    <property type="evidence" value="ECO:0007669"/>
    <property type="project" value="UniProtKB-ARBA"/>
</dbReference>
<feature type="domain" description="C2H2-type" evidence="14">
    <location>
        <begin position="420"/>
        <end position="447"/>
    </location>
</feature>
<evidence type="ECO:0000256" key="9">
    <source>
        <dbReference type="ARBA" id="ARBA00023242"/>
    </source>
</evidence>
<dbReference type="InterPro" id="IPR056438">
    <property type="entry name" value="Znf-C2H2_CTCF"/>
</dbReference>
<dbReference type="SMART" id="SM00225">
    <property type="entry name" value="BTB"/>
    <property type="match status" value="1"/>
</dbReference>
<keyword evidence="7" id="KW-0862">Zinc</keyword>
<dbReference type="Pfam" id="PF00651">
    <property type="entry name" value="BTB"/>
    <property type="match status" value="1"/>
</dbReference>
<dbReference type="InterPro" id="IPR036236">
    <property type="entry name" value="Znf_C2H2_sf"/>
</dbReference>
<keyword evidence="2" id="KW-0217">Developmental protein</keyword>
<dbReference type="Gene3D" id="3.30.160.60">
    <property type="entry name" value="Classic Zinc Finger"/>
    <property type="match status" value="3"/>
</dbReference>
<evidence type="ECO:0000256" key="5">
    <source>
        <dbReference type="ARBA" id="ARBA00022771"/>
    </source>
</evidence>
<dbReference type="SMART" id="SM00355">
    <property type="entry name" value="ZnF_C2H2"/>
    <property type="match status" value="4"/>
</dbReference>
<keyword evidence="16" id="KW-1185">Reference proteome</keyword>
<dbReference type="PANTHER" id="PTHR23110">
    <property type="entry name" value="BTB DOMAIN TRANSCRIPTION FACTOR"/>
    <property type="match status" value="1"/>
</dbReference>
<dbReference type="PROSITE" id="PS50157">
    <property type="entry name" value="ZINC_FINGER_C2H2_2"/>
    <property type="match status" value="3"/>
</dbReference>
<keyword evidence="9" id="KW-0539">Nucleus</keyword>
<dbReference type="Proteomes" id="UP001487740">
    <property type="component" value="Unassembled WGS sequence"/>
</dbReference>
<evidence type="ECO:0000256" key="11">
    <source>
        <dbReference type="PROSITE-ProRule" id="PRU00042"/>
    </source>
</evidence>
<feature type="domain" description="BTB" evidence="13">
    <location>
        <begin position="32"/>
        <end position="97"/>
    </location>
</feature>
<keyword evidence="4" id="KW-0677">Repeat</keyword>
<dbReference type="SUPFAM" id="SSF57667">
    <property type="entry name" value="beta-beta-alpha zinc fingers"/>
    <property type="match status" value="2"/>
</dbReference>
<dbReference type="GO" id="GO:0045467">
    <property type="term" value="P:R7 cell development"/>
    <property type="evidence" value="ECO:0007669"/>
    <property type="project" value="UniProtKB-ARBA"/>
</dbReference>
<dbReference type="Pfam" id="PF00096">
    <property type="entry name" value="zf-C2H2"/>
    <property type="match status" value="1"/>
</dbReference>
<sequence length="502" mass="56278">MGDGGLLSLSWNNHKATFCHILSTLREKERYTDVTLACEGKFYPVHKLVLSTCSEYFESMFEHTPCKHPIIVLKDLKSDEVESLLSYMYAGVVNVAQNDLARLIKAAELLKVKGLAVPDEPPQEVENRKNSPPRSSRDDRSSPHPKRRRRDDSDGVAGEQHGTNASPPASPRTSPYHAASEFHQDNSRTHNEGHVSEHRTEKSIDRLEHDVRSDAKSTGDLNPDQHNPAKPCSPLQVMLEETLVKEEIMDHLPEDKDSLMGSGMDYGSMTSDGRLENSSSDGGTQEHQLLSAKYEQQSLAPSQTHHLPEAVVEALAGPSGMQGWLGGGGDMSGTFSGVDSYGGDSRHQDLRQPLPTQQPQAHQMVKLLAEAQLASGERVRESRTHNPGSRTLRCPFCAYTTYQTSHLKYHIRTHTGEKPFSCPHCPFRCNRNSSLKIHLRKHTGEKPYTCPHCPYQSTVSSHIKRHLKTHNDGEKELTCAQCFYRTRDQEDLLRHVRMHFTS</sequence>
<dbReference type="EMBL" id="JARAKH010000049">
    <property type="protein sequence ID" value="KAK8375914.1"/>
    <property type="molecule type" value="Genomic_DNA"/>
</dbReference>
<comment type="subcellular location">
    <subcellularLocation>
        <location evidence="1">Nucleus</location>
    </subcellularLocation>
</comment>
<comment type="function">
    <text evidence="10">Putative transcription factor required for axon growth and guidance in the central and peripheral nervous systems. Repels CNS axons away from the midline by promoting the expression of the midline repellent sli and its receptor robo.</text>
</comment>
<dbReference type="InterPro" id="IPR000210">
    <property type="entry name" value="BTB/POZ_dom"/>
</dbReference>
<dbReference type="GO" id="GO:0008406">
    <property type="term" value="P:gonad development"/>
    <property type="evidence" value="ECO:0007669"/>
    <property type="project" value="UniProtKB-ARBA"/>
</dbReference>
<evidence type="ECO:0000256" key="7">
    <source>
        <dbReference type="ARBA" id="ARBA00022833"/>
    </source>
</evidence>
<evidence type="ECO:0000259" key="13">
    <source>
        <dbReference type="PROSITE" id="PS50097"/>
    </source>
</evidence>
<feature type="region of interest" description="Disordered" evidence="12">
    <location>
        <begin position="119"/>
        <end position="235"/>
    </location>
</feature>
<dbReference type="GO" id="GO:0007464">
    <property type="term" value="P:R3/R4 cell fate commitment"/>
    <property type="evidence" value="ECO:0007669"/>
    <property type="project" value="UniProtKB-ARBA"/>
</dbReference>
<evidence type="ECO:0000256" key="1">
    <source>
        <dbReference type="ARBA" id="ARBA00004123"/>
    </source>
</evidence>
<evidence type="ECO:0000256" key="6">
    <source>
        <dbReference type="ARBA" id="ARBA00022782"/>
    </source>
</evidence>
<evidence type="ECO:0000256" key="2">
    <source>
        <dbReference type="ARBA" id="ARBA00022473"/>
    </source>
</evidence>
<dbReference type="AlphaFoldDB" id="A0AAW0SLN7"/>
<evidence type="ECO:0000313" key="15">
    <source>
        <dbReference type="EMBL" id="KAK8375914.1"/>
    </source>
</evidence>
<evidence type="ECO:0000313" key="16">
    <source>
        <dbReference type="Proteomes" id="UP001487740"/>
    </source>
</evidence>
<keyword evidence="6" id="KW-0221">Differentiation</keyword>
<feature type="compositionally biased region" description="Basic and acidic residues" evidence="12">
    <location>
        <begin position="125"/>
        <end position="142"/>
    </location>
</feature>
<dbReference type="GO" id="GO:0005634">
    <property type="term" value="C:nucleus"/>
    <property type="evidence" value="ECO:0007669"/>
    <property type="project" value="UniProtKB-SubCell"/>
</dbReference>
<dbReference type="InterPro" id="IPR013087">
    <property type="entry name" value="Znf_C2H2_type"/>
</dbReference>
<feature type="compositionally biased region" description="Polar residues" evidence="12">
    <location>
        <begin position="268"/>
        <end position="287"/>
    </location>
</feature>
<accession>A0AAW0SLN7</accession>
<dbReference type="InterPro" id="IPR051095">
    <property type="entry name" value="Dros_DevTransReg"/>
</dbReference>
<evidence type="ECO:0000256" key="4">
    <source>
        <dbReference type="ARBA" id="ARBA00022737"/>
    </source>
</evidence>